<reference evidence="2 3" key="1">
    <citation type="journal article" date="2003" name="Science">
        <title>Finding functional features in Saccharomyces genomes by phylogenetic footprinting.</title>
        <authorList>
            <person name="Cliften P.F."/>
            <person name="Sudarsanam P."/>
            <person name="Desikan A."/>
            <person name="Fulton L."/>
            <person name="Fulton B."/>
            <person name="Majors J."/>
            <person name="Waterston R."/>
            <person name="Cohen B.A."/>
            <person name="Johnston M."/>
        </authorList>
    </citation>
    <scope>NUCLEOTIDE SEQUENCE [LARGE SCALE GENOMIC DNA]</scope>
    <source>
        <strain evidence="3">ATCC MYA-4449 / AS 2.2408 / CBS 8840 / NBRC 1802 / NCYC 2889</strain>
    </source>
</reference>
<organism evidence="2 3">
    <name type="scientific">Saccharomyces kudriavzevii (strain ATCC MYA-4449 / AS 2.2408 / CBS 8840 / NBRC 1802 / NCYC 2889)</name>
    <name type="common">Yeast</name>
    <dbReference type="NCBI Taxonomy" id="226230"/>
    <lineage>
        <taxon>Eukaryota</taxon>
        <taxon>Fungi</taxon>
        <taxon>Dikarya</taxon>
        <taxon>Ascomycota</taxon>
        <taxon>Saccharomycotina</taxon>
        <taxon>Saccharomycetes</taxon>
        <taxon>Saccharomycetales</taxon>
        <taxon>Saccharomycetaceae</taxon>
        <taxon>Saccharomyces</taxon>
    </lineage>
</organism>
<comment type="similarity">
    <text evidence="1">Belongs to the MDM20/NAA25 family.</text>
</comment>
<evidence type="ECO:0000313" key="2">
    <source>
        <dbReference type="EMBL" id="EJT43329.1"/>
    </source>
</evidence>
<dbReference type="PANTHER" id="PTHR22767:SF3">
    <property type="entry name" value="N-ALPHA-ACETYLTRANSFERASE 25, NATB AUXILIARY SUBUNIT"/>
    <property type="match status" value="1"/>
</dbReference>
<accession>J6EH55</accession>
<comment type="caution">
    <text evidence="2">The sequence shown here is derived from an EMBL/GenBank/DDBJ whole genome shotgun (WGS) entry which is preliminary data.</text>
</comment>
<protein>
    <submittedName>
        <fullName evidence="2">MDM20-like protein</fullName>
    </submittedName>
</protein>
<dbReference type="EMBL" id="AACI03000878">
    <property type="protein sequence ID" value="EJT43329.1"/>
    <property type="molecule type" value="Genomic_DNA"/>
</dbReference>
<proteinExistence type="inferred from homology"/>
<dbReference type="STRING" id="226230.J6EH55"/>
<gene>
    <name evidence="2" type="primary">YOL076W</name>
    <name evidence="2" type="ORF">SKUD_171802</name>
</gene>
<dbReference type="Pfam" id="PF09797">
    <property type="entry name" value="NatB_MDM20"/>
    <property type="match status" value="1"/>
</dbReference>
<reference evidence="3" key="2">
    <citation type="journal article" date="2011" name="G3 (Bethesda)">
        <title>The awesome power of yeast evolutionary genetics: New genome sequences and strain resources for the Saccharomyces sensu stricto genus.</title>
        <authorList>
            <person name="Scannell D.R."/>
            <person name="Zill O.A."/>
            <person name="Rokas A."/>
            <person name="Payen C."/>
            <person name="Dunham M.J."/>
            <person name="Eisen M.B."/>
            <person name="Rine J."/>
            <person name="Johnston M."/>
            <person name="Hittinger C.T."/>
        </authorList>
    </citation>
    <scope>GENOME REANNOTATION</scope>
    <source>
        <strain evidence="3">ATCC MYA-4449 / AS 2.2408 / CBS 8840 / NBRC 1802 / NCYC 2889</strain>
    </source>
</reference>
<evidence type="ECO:0000313" key="3">
    <source>
        <dbReference type="Proteomes" id="UP000002753"/>
    </source>
</evidence>
<evidence type="ECO:0000256" key="1">
    <source>
        <dbReference type="ARBA" id="ARBA00006298"/>
    </source>
</evidence>
<dbReference type="InterPro" id="IPR019183">
    <property type="entry name" value="NAA25_NatB_aux_su"/>
</dbReference>
<dbReference type="AlphaFoldDB" id="J6EH55"/>
<dbReference type="GO" id="GO:0031416">
    <property type="term" value="C:NatB complex"/>
    <property type="evidence" value="ECO:0007669"/>
    <property type="project" value="TreeGrafter"/>
</dbReference>
<dbReference type="Proteomes" id="UP000002753">
    <property type="component" value="Unassembled WGS sequence"/>
</dbReference>
<name>J6EH55_SACK1</name>
<dbReference type="HOGENOM" id="CLU_019572_0_0_1"/>
<sequence>MQPVQRQSMSEKIQEEILGLISKSSFKQCYAKLEQLQKQFPNAVYFKILETYVRFKQSPAKFDYKKLLDEPYGFKGTKITGDTRSLEFLHNFFVELGRYDEALHVYEKGNFKFPSYELSYHWFTKALEDSNYNQMSKASLQLAKYSDSGNLPKRAYYFWNAVSTLALMRFQKNTLSEPKKAVLAKLASQSLLDLKPFQNVQEIIVYCLVLDELFPESREISEEIVAVTFVNFDTSVNLYLKNFILKHVKLLDSPQKLFEVCSKLIEKGLDDYELIINLIDAAYRLSKTQEELQRWIDRNLGDSRNTRLARLKIDIVYANAVSESSLSYYLSKYHNKPCCSVDLNHYANHIDMAMLKNVMAKYDPEGEDLIHHCNALELRLFENHWINDYNKFKETLIKKPVTDYSSCSKFILELIKSICKETNPDLKDILLCITILENYQTNDPHNFDTMCWLIVLYMYLGLVPDAYFHFSNLKIKNVQTDSMDYMIFTRFSTLFPNKQGDFYSKTFREHNNLYDVSLNNLPRYIQVAFERNSYSKVLGMFEMKDKLTKSYTRWMKTLENLQFSRLCNDKRGNLLQKLHADWRSLEMSGNISFSDNRDLSILDNNSAQFLSRDKILEYANLNDESILLAFIRELIIEALPTGEKTKEITALLEKLPLGDIKELLNNNLTEVESISFQIFFEIYENDGKELHDLISKLVEIPTNAKKNWKISHIYLTKIATLKTLDGLKRVKSKDIQKLIKNSLKELRACCDDIFKEYSNDLTHAFEELQNSESSKLLKELDFKPESIKTIKNSLLSIQKNVRNL</sequence>
<dbReference type="PANTHER" id="PTHR22767">
    <property type="entry name" value="N-TERMINAL ACETYLTRANSFERASE-RELATED"/>
    <property type="match status" value="1"/>
</dbReference>
<keyword evidence="3" id="KW-1185">Reference proteome</keyword>